<keyword evidence="3" id="KW-0325">Glycoprotein</keyword>
<comment type="function">
    <text evidence="4">Binds covalently through a thioester bond to the pathogen surface resulting in pathogen clearance.</text>
</comment>
<feature type="domain" description="Alpha-macroglobulin receptor-binding" evidence="11">
    <location>
        <begin position="1499"/>
        <end position="1590"/>
    </location>
</feature>
<dbReference type="InterPro" id="IPR001599">
    <property type="entry name" value="Macroglobln_a2"/>
</dbReference>
<dbReference type="SUPFAM" id="SSF57424">
    <property type="entry name" value="LDL receptor-like module"/>
    <property type="match status" value="1"/>
</dbReference>
<feature type="disulfide bond" evidence="7">
    <location>
        <begin position="789"/>
        <end position="804"/>
    </location>
</feature>
<dbReference type="InterPro" id="IPR009048">
    <property type="entry name" value="A-macroglobulin_rcpt-bd"/>
</dbReference>
<dbReference type="InterPro" id="IPR002890">
    <property type="entry name" value="MG2"/>
</dbReference>
<protein>
    <recommendedName>
        <fullName evidence="6">TEP1-F</fullName>
    </recommendedName>
</protein>
<organism evidence="12 13">
    <name type="scientific">Cherax quadricarinatus</name>
    <name type="common">Australian red claw crayfish</name>
    <dbReference type="NCBI Taxonomy" id="27406"/>
    <lineage>
        <taxon>Eukaryota</taxon>
        <taxon>Metazoa</taxon>
        <taxon>Ecdysozoa</taxon>
        <taxon>Arthropoda</taxon>
        <taxon>Crustacea</taxon>
        <taxon>Multicrustacea</taxon>
        <taxon>Malacostraca</taxon>
        <taxon>Eumalacostraca</taxon>
        <taxon>Eucarida</taxon>
        <taxon>Decapoda</taxon>
        <taxon>Pleocyemata</taxon>
        <taxon>Astacidea</taxon>
        <taxon>Parastacoidea</taxon>
        <taxon>Parastacidae</taxon>
        <taxon>Cherax</taxon>
    </lineage>
</organism>
<dbReference type="Gene3D" id="6.20.50.160">
    <property type="match status" value="1"/>
</dbReference>
<dbReference type="SUPFAM" id="SSF48239">
    <property type="entry name" value="Terpenoid cyclases/Protein prenyltransferases"/>
    <property type="match status" value="1"/>
</dbReference>
<evidence type="ECO:0000259" key="11">
    <source>
        <dbReference type="SMART" id="SM01361"/>
    </source>
</evidence>
<dbReference type="Pfam" id="PF01835">
    <property type="entry name" value="MG2"/>
    <property type="match status" value="1"/>
</dbReference>
<feature type="domain" description="Alpha-2-macroglobulin" evidence="10">
    <location>
        <begin position="831"/>
        <end position="923"/>
    </location>
</feature>
<evidence type="ECO:0000313" key="12">
    <source>
        <dbReference type="EMBL" id="KAK8746521.1"/>
    </source>
</evidence>
<dbReference type="InterPro" id="IPR013783">
    <property type="entry name" value="Ig-like_fold"/>
</dbReference>
<comment type="caution">
    <text evidence="12">The sequence shown here is derived from an EMBL/GenBank/DDBJ whole genome shotgun (WGS) entry which is preliminary data.</text>
</comment>
<dbReference type="SMART" id="SM00192">
    <property type="entry name" value="LDLa"/>
    <property type="match status" value="1"/>
</dbReference>
<evidence type="ECO:0000256" key="4">
    <source>
        <dbReference type="ARBA" id="ARBA00057615"/>
    </source>
</evidence>
<reference evidence="12 13" key="1">
    <citation type="journal article" date="2024" name="BMC Genomics">
        <title>Genome assembly of redclaw crayfish (Cherax quadricarinatus) provides insights into its immune adaptation and hypoxia tolerance.</title>
        <authorList>
            <person name="Liu Z."/>
            <person name="Zheng J."/>
            <person name="Li H."/>
            <person name="Fang K."/>
            <person name="Wang S."/>
            <person name="He J."/>
            <person name="Zhou D."/>
            <person name="Weng S."/>
            <person name="Chi M."/>
            <person name="Gu Z."/>
            <person name="He J."/>
            <person name="Li F."/>
            <person name="Wang M."/>
        </authorList>
    </citation>
    <scope>NUCLEOTIDE SEQUENCE [LARGE SCALE GENOMIC DNA]</scope>
    <source>
        <strain evidence="12">ZL_2023a</strain>
    </source>
</reference>
<evidence type="ECO:0000313" key="13">
    <source>
        <dbReference type="Proteomes" id="UP001445076"/>
    </source>
</evidence>
<dbReference type="InterPro" id="IPR036055">
    <property type="entry name" value="LDL_receptor-like_sf"/>
</dbReference>
<dbReference type="PANTHER" id="PTHR11412">
    <property type="entry name" value="MACROGLOBULIN / COMPLEMENT"/>
    <property type="match status" value="1"/>
</dbReference>
<dbReference type="Pfam" id="PF00207">
    <property type="entry name" value="A2M"/>
    <property type="match status" value="1"/>
</dbReference>
<feature type="chain" id="PRO_5043620585" description="TEP1-F" evidence="8">
    <location>
        <begin position="36"/>
        <end position="1647"/>
    </location>
</feature>
<evidence type="ECO:0000256" key="2">
    <source>
        <dbReference type="ARBA" id="ARBA00023157"/>
    </source>
</evidence>
<evidence type="ECO:0000256" key="8">
    <source>
        <dbReference type="SAM" id="SignalP"/>
    </source>
</evidence>
<dbReference type="InterPro" id="IPR050473">
    <property type="entry name" value="A2M/Complement_sys"/>
</dbReference>
<dbReference type="SUPFAM" id="SSF49410">
    <property type="entry name" value="Alpha-macroglobulin receptor domain"/>
    <property type="match status" value="1"/>
</dbReference>
<dbReference type="Gene3D" id="2.60.40.1940">
    <property type="match status" value="1"/>
</dbReference>
<dbReference type="PANTHER" id="PTHR11412:SF172">
    <property type="entry name" value="LD23292P"/>
    <property type="match status" value="1"/>
</dbReference>
<dbReference type="Gene3D" id="2.60.40.1930">
    <property type="match status" value="3"/>
</dbReference>
<name>A0AAW0Y381_CHEQU</name>
<dbReference type="InterPro" id="IPR002172">
    <property type="entry name" value="LDrepeatLR_classA_rpt"/>
</dbReference>
<dbReference type="InterPro" id="IPR041555">
    <property type="entry name" value="MG3"/>
</dbReference>
<feature type="signal peptide" evidence="8">
    <location>
        <begin position="1"/>
        <end position="35"/>
    </location>
</feature>
<evidence type="ECO:0000256" key="3">
    <source>
        <dbReference type="ARBA" id="ARBA00023180"/>
    </source>
</evidence>
<keyword evidence="2 7" id="KW-1015">Disulfide bond</keyword>
<evidence type="ECO:0000256" key="1">
    <source>
        <dbReference type="ARBA" id="ARBA00022729"/>
    </source>
</evidence>
<dbReference type="EMBL" id="JARKIK010000017">
    <property type="protein sequence ID" value="KAK8746521.1"/>
    <property type="molecule type" value="Genomic_DNA"/>
</dbReference>
<dbReference type="Pfam" id="PF07703">
    <property type="entry name" value="A2M_BRD"/>
    <property type="match status" value="1"/>
</dbReference>
<comment type="caution">
    <text evidence="7">Lacks conserved residue(s) required for the propagation of feature annotation.</text>
</comment>
<dbReference type="PROSITE" id="PS50068">
    <property type="entry name" value="LDLRA_2"/>
    <property type="match status" value="1"/>
</dbReference>
<feature type="disulfide bond" evidence="7">
    <location>
        <begin position="777"/>
        <end position="795"/>
    </location>
</feature>
<feature type="domain" description="Alpha-2-macroglobulin bait region" evidence="9">
    <location>
        <begin position="559"/>
        <end position="691"/>
    </location>
</feature>
<dbReference type="InterPro" id="IPR011626">
    <property type="entry name" value="Alpha-macroglobulin_TED"/>
</dbReference>
<dbReference type="Pfam" id="PF17791">
    <property type="entry name" value="MG3"/>
    <property type="match status" value="1"/>
</dbReference>
<evidence type="ECO:0000259" key="9">
    <source>
        <dbReference type="SMART" id="SM01359"/>
    </source>
</evidence>
<dbReference type="SMART" id="SM01361">
    <property type="entry name" value="A2M_recep"/>
    <property type="match status" value="1"/>
</dbReference>
<accession>A0AAW0Y381</accession>
<dbReference type="GO" id="GO:0005615">
    <property type="term" value="C:extracellular space"/>
    <property type="evidence" value="ECO:0007669"/>
    <property type="project" value="InterPro"/>
</dbReference>
<dbReference type="Gene3D" id="4.10.400.10">
    <property type="entry name" value="Low-density Lipoprotein Receptor"/>
    <property type="match status" value="1"/>
</dbReference>
<dbReference type="Gene3D" id="2.60.40.10">
    <property type="entry name" value="Immunoglobulins"/>
    <property type="match status" value="2"/>
</dbReference>
<dbReference type="Pfam" id="PF07677">
    <property type="entry name" value="A2M_recep"/>
    <property type="match status" value="1"/>
</dbReference>
<keyword evidence="1 8" id="KW-0732">Signal</keyword>
<sequence>MKEVELMLVFRSNGSRMMALLVLVCLTFTATAALGDPVVSSNVTPSLSVTSQPLPTEVTEVKRVTEAGGGTGLLGMEILNQQMDSISHYVLRDPTYLVVTPRLVRAGQVYRLVVNILEPSPSLVVRATIFRDNIELAAVEHECESDTPQVLELMVPPGSTNGKYRLRLEGNEIGGLTGSSFINETVLVFSTRGATVLVQTDKSIYKQGDTVRFRVVALDTAVKMVEDSVDVFILNPRGVLVRRWLSRQCREGPVTLEFALSEEPDYGSWTIRVEASNSFTQHIFSVEEFHQPRFEVEVRVPSFLAADADYLEGVVVANYTSGAPITGNVTVRAAVRPVGPRAYPHYGPDPSVAQPHAMGSLLTRGSGVWYARANQSNHIFAGVFAFKFRMSDLEELVSATEGREVRVTATVGDAYWDVAHSGYASTRIFSSTIKLDFLGESPQVLRPAMPFKFYLSATQHDGSKVPEWRLSRHRLLVSPEVTLYTGERRKLLSRTVKMTHARYALWEAEIDLHVELVDVEVAMEIESMRLDAELKDAMGSRSYASLITVAHHSPKGRHLQVTTSTRSPKVGEYVILHVRSNFYLERFRYVLLSKGMVIEAGQQRMEASLKTFPLPLSAEVAGVATVVVYTLGRDEELVADALTFPVDALTRKGLRVALQEDAGHEGLRVTVSALPGSRVSLAGSHWASYSMQAGNDLTHAKILFQMAQDTTMSQQEPLEQKWVSEDGLPANILHLPRASPGVDPNATFSYADLLVLSDGLVPTLGRACGVGTGRGQCLLGGCYNAVARCDGKYDCLDRVDEQGCGVRGAAAENLAWYRQHRASRLRRHYDTPWVWQEVMVGDSGSTTITVPLPFGPVHLALSAFSLHPEHGMTILPEPVEWKGSVGFWLSVEAPTRVGVWEQVGVRVTAVNHHRFPVNAIIVLANNPAYKFVDVQRFDQVTPPDGHMERRMVSGEHEHAVLVEAGETHTLYLPIVPIQLGEVVVIVQASLPGKKIQKEVSIFVEPLGAVQEHHTSLLLDLSNRAYFFTFLDVNMSEGLVPGSDDAHVSVFGDTVGAVLPSGPATAHKLLGLPTVGCEPVVFSFLLTVLQMRHWKEMAQEPALNEREVFQHLALLYQTLLVYQGRDGGFKYYRTSQTNSVWVTSLVLRALNEVSVSWSHLLYVDPQVTDKALKFVLAQQASHGAWWEPSGEVGDRKLVPSPYSFTGETTHALNLSSTAHTMLSLLALKGLPSPLDEHVLAAITRGARWLEENLSMVGQASRPLEVSLVALALHLAKSPKADTAFEFVTRNARQEVKYVYWGEDLVPLPSYRVESQRPHLQPRRAHRHDSGNVAATAYALRLYSLRGEILTPSIVRWLQSQRCHDGGWMSTQDTLAAWEALYEFSQREGRARDTQLTVTVEPLHDHMQARTFYITPDNFLHLQSHQVNGKWGSVRVQGKGRGAAVLQLTSKYHVAEPHHLVSPPTPAFRLRTRATWHGHNGSALTFTTCVRWMFREASDSSGISVLEVTVPTGYGASKDVLQQYVTSRTVPNLRRVDFQQRKVTFFFEKLVATDTCVEFSVERWFPVANLTKVLPVRVYEYYSPELYEVELLDMSSVSLDICQVCGSYQCPNCPILSYYSSYAHQHGLQVHVYVLAFLVLLSVSHQAPS</sequence>
<dbReference type="InterPro" id="IPR008930">
    <property type="entry name" value="Terpenoid_cyclase/PrenylTrfase"/>
</dbReference>
<dbReference type="SMART" id="SM01360">
    <property type="entry name" value="A2M"/>
    <property type="match status" value="1"/>
</dbReference>
<dbReference type="GO" id="GO:0004866">
    <property type="term" value="F:endopeptidase inhibitor activity"/>
    <property type="evidence" value="ECO:0007669"/>
    <property type="project" value="InterPro"/>
</dbReference>
<gene>
    <name evidence="12" type="ORF">OTU49_017065</name>
</gene>
<dbReference type="SMART" id="SM01359">
    <property type="entry name" value="A2M_N_2"/>
    <property type="match status" value="1"/>
</dbReference>
<dbReference type="CDD" id="cd00112">
    <property type="entry name" value="LDLa"/>
    <property type="match status" value="1"/>
</dbReference>
<dbReference type="Gene3D" id="2.60.40.690">
    <property type="entry name" value="Alpha-macroglobulin, receptor-binding domain"/>
    <property type="match status" value="1"/>
</dbReference>
<dbReference type="Proteomes" id="UP001445076">
    <property type="component" value="Unassembled WGS sequence"/>
</dbReference>
<dbReference type="InterPro" id="IPR011625">
    <property type="entry name" value="A2M_N_BRD"/>
</dbReference>
<evidence type="ECO:0000259" key="10">
    <source>
        <dbReference type="SMART" id="SM01360"/>
    </source>
</evidence>
<proteinExistence type="predicted"/>
<dbReference type="CDD" id="cd02891">
    <property type="entry name" value="A2M_like"/>
    <property type="match status" value="1"/>
</dbReference>
<evidence type="ECO:0000256" key="6">
    <source>
        <dbReference type="ARBA" id="ARBA00078071"/>
    </source>
</evidence>
<dbReference type="FunFam" id="2.60.40.1930:FF:000001">
    <property type="entry name" value="CD109 isoform 3"/>
    <property type="match status" value="1"/>
</dbReference>
<keyword evidence="13" id="KW-1185">Reference proteome</keyword>
<evidence type="ECO:0000256" key="5">
    <source>
        <dbReference type="ARBA" id="ARBA00063781"/>
    </source>
</evidence>
<comment type="subunit">
    <text evidence="5">Heterodimer of a TEP1-N chain and an TEP1-C chain non-covalently linked. Forms a complex composed of TEP1-N and TEP1-C heterodimer, LRIM1 and APL1C; the interaction stabilizes TEP1-N and TEP1-C heterodimer, prevents its binding to tissues while circulating in the hemolymph and protects the thioester bond from hydrolysis. Mature TEP1 and to a lesser extent full-length TEP1 interact with SPCLIP1; the interaction is induced by microbial infection.</text>
</comment>
<dbReference type="Pfam" id="PF07678">
    <property type="entry name" value="TED_complement"/>
    <property type="match status" value="1"/>
</dbReference>
<dbReference type="InterPro" id="IPR036595">
    <property type="entry name" value="A-macroglobulin_rcpt-bd_sf"/>
</dbReference>
<evidence type="ECO:0000256" key="7">
    <source>
        <dbReference type="PROSITE-ProRule" id="PRU00124"/>
    </source>
</evidence>
<dbReference type="Gene3D" id="1.50.10.20">
    <property type="match status" value="1"/>
</dbReference>